<reference evidence="1" key="1">
    <citation type="submission" date="2018-02" db="EMBL/GenBank/DDBJ databases">
        <title>Rhizophora mucronata_Transcriptome.</title>
        <authorList>
            <person name="Meera S.P."/>
            <person name="Sreeshan A."/>
            <person name="Augustine A."/>
        </authorList>
    </citation>
    <scope>NUCLEOTIDE SEQUENCE</scope>
    <source>
        <tissue evidence="1">Leaf</tissue>
    </source>
</reference>
<dbReference type="AlphaFoldDB" id="A0A2P2J3W3"/>
<accession>A0A2P2J3W3</accession>
<dbReference type="EMBL" id="GGEC01007718">
    <property type="protein sequence ID" value="MBW88201.1"/>
    <property type="molecule type" value="Transcribed_RNA"/>
</dbReference>
<sequence length="47" mass="5447">MYFTGAQILFISQVLVFQDHSRHMHTLWNSLLPLMIDLFEVGLGDVI</sequence>
<proteinExistence type="predicted"/>
<organism evidence="1">
    <name type="scientific">Rhizophora mucronata</name>
    <name type="common">Asiatic mangrove</name>
    <dbReference type="NCBI Taxonomy" id="61149"/>
    <lineage>
        <taxon>Eukaryota</taxon>
        <taxon>Viridiplantae</taxon>
        <taxon>Streptophyta</taxon>
        <taxon>Embryophyta</taxon>
        <taxon>Tracheophyta</taxon>
        <taxon>Spermatophyta</taxon>
        <taxon>Magnoliopsida</taxon>
        <taxon>eudicotyledons</taxon>
        <taxon>Gunneridae</taxon>
        <taxon>Pentapetalae</taxon>
        <taxon>rosids</taxon>
        <taxon>fabids</taxon>
        <taxon>Malpighiales</taxon>
        <taxon>Rhizophoraceae</taxon>
        <taxon>Rhizophora</taxon>
    </lineage>
</organism>
<protein>
    <submittedName>
        <fullName evidence="1">Uncharacterized protein</fullName>
    </submittedName>
</protein>
<name>A0A2P2J3W3_RHIMU</name>
<evidence type="ECO:0000313" key="1">
    <source>
        <dbReference type="EMBL" id="MBW88201.1"/>
    </source>
</evidence>